<feature type="region of interest" description="Disordered" evidence="1">
    <location>
        <begin position="120"/>
        <end position="223"/>
    </location>
</feature>
<name>A0A0B7N9W5_9FUNG</name>
<organism evidence="2 3">
    <name type="scientific">Parasitella parasitica</name>
    <dbReference type="NCBI Taxonomy" id="35722"/>
    <lineage>
        <taxon>Eukaryota</taxon>
        <taxon>Fungi</taxon>
        <taxon>Fungi incertae sedis</taxon>
        <taxon>Mucoromycota</taxon>
        <taxon>Mucoromycotina</taxon>
        <taxon>Mucoromycetes</taxon>
        <taxon>Mucorales</taxon>
        <taxon>Mucorineae</taxon>
        <taxon>Mucoraceae</taxon>
        <taxon>Parasitella</taxon>
    </lineage>
</organism>
<evidence type="ECO:0000313" key="2">
    <source>
        <dbReference type="EMBL" id="CEP15275.1"/>
    </source>
</evidence>
<dbReference type="EMBL" id="LN732021">
    <property type="protein sequence ID" value="CEP15275.1"/>
    <property type="molecule type" value="Genomic_DNA"/>
</dbReference>
<evidence type="ECO:0000256" key="1">
    <source>
        <dbReference type="SAM" id="MobiDB-lite"/>
    </source>
</evidence>
<dbReference type="OrthoDB" id="2290533at2759"/>
<feature type="compositionally biased region" description="Basic and acidic residues" evidence="1">
    <location>
        <begin position="120"/>
        <end position="135"/>
    </location>
</feature>
<reference evidence="2 3" key="1">
    <citation type="submission" date="2014-09" db="EMBL/GenBank/DDBJ databases">
        <authorList>
            <person name="Ellenberger Sabrina"/>
        </authorList>
    </citation>
    <scope>NUCLEOTIDE SEQUENCE [LARGE SCALE GENOMIC DNA]</scope>
    <source>
        <strain evidence="2 3">CBS 412.66</strain>
    </source>
</reference>
<feature type="compositionally biased region" description="Low complexity" evidence="1">
    <location>
        <begin position="175"/>
        <end position="185"/>
    </location>
</feature>
<evidence type="ECO:0000313" key="3">
    <source>
        <dbReference type="Proteomes" id="UP000054107"/>
    </source>
</evidence>
<feature type="compositionally biased region" description="Low complexity" evidence="1">
    <location>
        <begin position="143"/>
        <end position="157"/>
    </location>
</feature>
<sequence>MKDTIFEIKQATARENITYHFQPNDQLDAIKDAIVKKCSIKQKLSTSSSSIADSPIHMQHHIGGLPSPPVEEKKVISILPSSAPKQPSLSSQEIREKIQYLKDEKHRLFQLIKQMMVQEESKRRQAKAQELENKQRTLPQSMPTTPVTPTAPAQQQQSKKRSRWGAPAIDTTSPFYNSSNSYFYSRPTPSSRNNSGYPYSNQQRSRQHHSQQYYLPSRPPYSR</sequence>
<proteinExistence type="predicted"/>
<feature type="compositionally biased region" description="Polar residues" evidence="1">
    <location>
        <begin position="187"/>
        <end position="201"/>
    </location>
</feature>
<gene>
    <name evidence="2" type="primary">PARPA_09480.1 scaffold 36645</name>
</gene>
<keyword evidence="3" id="KW-1185">Reference proteome</keyword>
<dbReference type="AlphaFoldDB" id="A0A0B7N9W5"/>
<protein>
    <submittedName>
        <fullName evidence="2">Uncharacterized protein</fullName>
    </submittedName>
</protein>
<dbReference type="Proteomes" id="UP000054107">
    <property type="component" value="Unassembled WGS sequence"/>
</dbReference>
<accession>A0A0B7N9W5</accession>